<dbReference type="InterPro" id="IPR015943">
    <property type="entry name" value="WD40/YVTN_repeat-like_dom_sf"/>
</dbReference>
<dbReference type="SUPFAM" id="SSF51004">
    <property type="entry name" value="C-terminal (heme d1) domain of cytochrome cd1-nitrite reductase"/>
    <property type="match status" value="1"/>
</dbReference>
<evidence type="ECO:0000256" key="1">
    <source>
        <dbReference type="SAM" id="MobiDB-lite"/>
    </source>
</evidence>
<dbReference type="EMBL" id="AP012057">
    <property type="protein sequence ID" value="BAN01295.1"/>
    <property type="molecule type" value="Genomic_DNA"/>
</dbReference>
<sequence length="518" mass="52295">MVGRVQGRGWNIAAAASIFAACAVVGTQIASGAGESAESVFVSITPCRLIDTRPGDDVNVGPRATAIGAEETATFTAWGSGDADSPCDIPATATAIATNTVAIAPTARSFMTLYPAGVDNPGTANLNYTAGQAPTPNAANVPLSASGEFNVFNAFGTVHVVIDVNGFFQPSDDVGAKGPQGDQGPTGPDGTDGAVGPAGASGDPYRFDPADMRDERWELDPAKPATIGPTGDVPHAMVTDGDVVYVANFSNTGSSEVTVIDPGTNSVVARVPVDGYTNDLHVHDGLVYVAVGHPDGVSPGTVRTIDPATRAFTGTSVTVGVIPAGMTVVDDVLFVANAASNSVSVVDLASGTVVATISVGASPRGVARSATDVYVANALGNTVSVIDPNDLGSGATSITVGLGPNDVAYGAGQIWVANTNFANTSGESSVSVIDPSTNTVTNTILLGEPTSPTAVAFDGTSVYLANYYSNTVDVIDPLFQTVVGTIPVGAGPWGAMFDGTSVWVSNSLDNTVQRILPR</sequence>
<name>A0A6C7E813_ILUCY</name>
<reference evidence="2 3" key="1">
    <citation type="journal article" date="2013" name="Int. J. Syst. Evol. Microbiol.">
        <title>Ilumatobacter nonamiense sp. nov. and Ilumatobacter coccineum sp. nov., isolated from seashore sand.</title>
        <authorList>
            <person name="Matsumoto A."/>
            <person name="Kasai H."/>
            <person name="Matsuo Y."/>
            <person name="Shizuri Y."/>
            <person name="Ichikawa N."/>
            <person name="Fujita N."/>
            <person name="Omura S."/>
            <person name="Takahashi Y."/>
        </authorList>
    </citation>
    <scope>NUCLEOTIDE SEQUENCE [LARGE SCALE GENOMIC DNA]</scope>
    <source>
        <strain evidence="3">NBRC 103263 / KCTC 29153 / YM16-304</strain>
    </source>
</reference>
<dbReference type="KEGG" id="aym:YM304_09810"/>
<gene>
    <name evidence="2" type="ORF">YM304_09810</name>
</gene>
<dbReference type="InterPro" id="IPR051200">
    <property type="entry name" value="Host-pathogen_enzymatic-act"/>
</dbReference>
<accession>A0A6C7E813</accession>
<organism evidence="2 3">
    <name type="scientific">Ilumatobacter coccineus (strain NBRC 103263 / KCTC 29153 / YM16-304)</name>
    <dbReference type="NCBI Taxonomy" id="1313172"/>
    <lineage>
        <taxon>Bacteria</taxon>
        <taxon>Bacillati</taxon>
        <taxon>Actinomycetota</taxon>
        <taxon>Acidimicrobiia</taxon>
        <taxon>Acidimicrobiales</taxon>
        <taxon>Ilumatobacteraceae</taxon>
        <taxon>Ilumatobacter</taxon>
    </lineage>
</organism>
<dbReference type="InterPro" id="IPR011047">
    <property type="entry name" value="Quinoprotein_ADH-like_sf"/>
</dbReference>
<dbReference type="Gene3D" id="1.20.5.320">
    <property type="entry name" value="6-Phosphogluconate Dehydrogenase, domain 3"/>
    <property type="match status" value="1"/>
</dbReference>
<evidence type="ECO:0000313" key="3">
    <source>
        <dbReference type="Proteomes" id="UP000011863"/>
    </source>
</evidence>
<dbReference type="InterPro" id="IPR011964">
    <property type="entry name" value="YVTN_b-propeller_repeat"/>
</dbReference>
<protein>
    <submittedName>
        <fullName evidence="2">Uncharacterized protein</fullName>
    </submittedName>
</protein>
<dbReference type="PANTHER" id="PTHR47197">
    <property type="entry name" value="PROTEIN NIRF"/>
    <property type="match status" value="1"/>
</dbReference>
<dbReference type="PROSITE" id="PS51257">
    <property type="entry name" value="PROKAR_LIPOPROTEIN"/>
    <property type="match status" value="1"/>
</dbReference>
<dbReference type="Proteomes" id="UP000011863">
    <property type="component" value="Chromosome"/>
</dbReference>
<feature type="region of interest" description="Disordered" evidence="1">
    <location>
        <begin position="172"/>
        <end position="208"/>
    </location>
</feature>
<evidence type="ECO:0000313" key="2">
    <source>
        <dbReference type="EMBL" id="BAN01295.1"/>
    </source>
</evidence>
<dbReference type="PANTHER" id="PTHR47197:SF3">
    <property type="entry name" value="DIHYDRO-HEME D1 DEHYDROGENASE"/>
    <property type="match status" value="1"/>
</dbReference>
<feature type="compositionally biased region" description="Low complexity" evidence="1">
    <location>
        <begin position="179"/>
        <end position="200"/>
    </location>
</feature>
<dbReference type="AlphaFoldDB" id="A0A6C7E813"/>
<dbReference type="NCBIfam" id="TIGR02276">
    <property type="entry name" value="beta_rpt_yvtn"/>
    <property type="match status" value="2"/>
</dbReference>
<proteinExistence type="predicted"/>
<keyword evidence="3" id="KW-1185">Reference proteome</keyword>
<dbReference type="InterPro" id="IPR011048">
    <property type="entry name" value="Haem_d1_sf"/>
</dbReference>
<dbReference type="SUPFAM" id="SSF50998">
    <property type="entry name" value="Quinoprotein alcohol dehydrogenase-like"/>
    <property type="match status" value="1"/>
</dbReference>
<dbReference type="Gene3D" id="2.130.10.10">
    <property type="entry name" value="YVTN repeat-like/Quinoprotein amine dehydrogenase"/>
    <property type="match status" value="2"/>
</dbReference>